<dbReference type="EMBL" id="JAPNPE010000019">
    <property type="protein sequence ID" value="MDK7394775.1"/>
    <property type="molecule type" value="Genomic_DNA"/>
</dbReference>
<dbReference type="Gene3D" id="1.25.40.10">
    <property type="entry name" value="Tetratricopeptide repeat domain"/>
    <property type="match status" value="1"/>
</dbReference>
<dbReference type="Proteomes" id="UP001174229">
    <property type="component" value="Unassembled WGS sequence"/>
</dbReference>
<dbReference type="InterPro" id="IPR041627">
    <property type="entry name" value="AAA_lid_6"/>
</dbReference>
<feature type="domain" description="AAA+ ATPase" evidence="6">
    <location>
        <begin position="1168"/>
        <end position="1303"/>
    </location>
</feature>
<dbReference type="InterPro" id="IPR000641">
    <property type="entry name" value="CbxX/CfxQ"/>
</dbReference>
<evidence type="ECO:0000256" key="1">
    <source>
        <dbReference type="ARBA" id="ARBA00010378"/>
    </source>
</evidence>
<accession>A0AAW6YZH0</accession>
<feature type="compositionally biased region" description="Basic and acidic residues" evidence="5">
    <location>
        <begin position="236"/>
        <end position="250"/>
    </location>
</feature>
<dbReference type="PRINTS" id="PR00819">
    <property type="entry name" value="CBXCFQXSUPER"/>
</dbReference>
<dbReference type="FunFam" id="3.40.50.300:FF:000216">
    <property type="entry name" value="Type VII secretion ATPase EccA"/>
    <property type="match status" value="5"/>
</dbReference>
<dbReference type="SUPFAM" id="SSF48452">
    <property type="entry name" value="TPR-like"/>
    <property type="match status" value="1"/>
</dbReference>
<dbReference type="Pfam" id="PF00004">
    <property type="entry name" value="AAA"/>
    <property type="match status" value="5"/>
</dbReference>
<dbReference type="InterPro" id="IPR011990">
    <property type="entry name" value="TPR-like_helical_dom_sf"/>
</dbReference>
<sequence>MSTVNLYNKEEFLAFKSLFEANVHSGELSKALTQIEGLLTQYSDHPGLFYLAGLLFLHNQNYDKAKMYFEQALSLDESNSEYMVYLGITYVELNQLNQAETLLLSAYNLGESDITTLMGLGKLYLKQENYEKARFYFNKVLSQDSLHHEANVRMGQAYLFEKKHVQQAITYFEQALKNGKSDELEYYYAKALLQSEMEAQCIKCCKKFLMRNPNSSWADRFRELMLNAQRVNVKQPPKEEYKQQRRRDPNYDSNTGEQNRNNEIDKYKRVFEDGKKRLNSYILGQEEFIDQLCMGYMRSFIYERPDANLKNVIFVSGRKGTGIYKSVKYLTAIMNEYDLYEKPDVHYIDISSSLGASDIESTFLSDVYRGIKSESDVLYFDNVDKCPPDLISKLSELIMDGKIKLKDRYVYNANWQSLEKTYSSLAEKSIDSIQIENKLIILSTEKDLKDIRTMFPATVLEKIIDYPQTSVLPPRTLTKISDRYLKKYQKRIHTKLQVNMNYTHGVSDFIVEKANLTMGVHGIKSYIEDDIYQSITNLRISGKIEPGIIYQLTASDELYLDDGVEKIQVTRKKAGAENLENIKKEFEKVIGLNAVKERVFQLEEFLALQKIRQSRGAKQTRLTMNFIFTGNPGTGKTTIARLVAKYLKALGYLSSGHLVEVDRARLVAQYVGQTGPKTQAVIDSAKGGVLFIDEAYSLARGGENDFGKEAIDTLVKGMEDLREDLVVILAGYKDEMDDFLKTNPGLQSRFNNHIDFPDYTSEELFMISEKIVESEGFTIADDLKDDLIEEFTRKQIPGKNDSGNGRLARNIVEKAIAEQSGRLKNSGESLKFLSDEELNMLTKEDFGLGGENTFDLNAELDKIIGLDQVKEFMREMELQLVAQKKRKTAGLHSTMNQSLNMIFTGNPGTGKTTVARLLGTMMKEMGILKSGHFVEVDRGGLVGRYVGETAPKTTDKFMSALGGILFIDEAYALATDSFGKEAIDTIVKLMEDHRENIIVILAGYEKEMKEFLKTNAGLKSRFPLNVDFKDYSLQELVAIGESMIKGREFILTEEAREALVERVESEMQLSSAESGNGRMIRNIVEEGIRRQSARISKSEYEYADSTELITFKASDFLVDTRDKDFDLEKELETIVGLTDIKDFVRSLEKQLSAEQLRQSAGIKNRVSQNLNMIFTGNPGTGKTTVARVVGDLLKRMGILKSGHFVEVDRGGLVGRYVGETAPKTTDKFMSALGGILFIDEAYALATDSFGKEAIDTIVKLMEDHQGNIIVILAGYEKEMEEFLKTNAGLKSRFPLNVDFKDYSLHELVAIGESMIKGRGFHLSEEAREALVERVESEMQLSSAESGNGRMIRNIVEEGERRQSARISEDGYEYTDSTELITFKASDFLVDTRDKDFDLEKELETIVGLTDIKDFVRSLEKQLIAQQLRQSVGIRQKSSQNLNMIFTGNPGTGKTTVARVVGDLLKRMGVLKSGKLVEVDKSNLISPYAGQTPEKVREVFMSALGGVLFIDEAYALSTDNVGREAIDTLVKLVEDHRDSVIVILAGYEKEMRDFLQANSGLKSRFPNDVYFPDYSVAELVEIAKVATEKEGLVLAEESIAPLSKVLAREVKRLKADAGNGRLVRNVIEKAKRELDNRIVNEGILDGNEMVTLLPEDFEKEQNNATAEFQLEEHLQKIIGLNEVKDFMRSLQDQIRITQTRKNLGLPVDEGSALHMIFTGNPGTGKTTVARVVAELLYQLGILSSNKVIEVDRSGLVAGYVGQTAIKTKEVIQSALGGVLFIDEAYALAKDVNTSHGFGKEAIDTLLKAMEDYREDLIVILAGYTDEMEGFLNTNPGLRSRIPNKIEFKDYSVDELLQMGEKMFKENGYELTEAAYEKLREKTEIARTAEQFGNGRYVRNVYEETKRNQAVRLRGVNLTLDNLMKIEETDIK</sequence>
<dbReference type="InterPro" id="IPR003959">
    <property type="entry name" value="ATPase_AAA_core"/>
</dbReference>
<keyword evidence="4" id="KW-0802">TPR repeat</keyword>
<proteinExistence type="inferred from homology"/>
<dbReference type="InterPro" id="IPR050773">
    <property type="entry name" value="CbxX/CfxQ_RuBisCO_ESX"/>
</dbReference>
<dbReference type="PROSITE" id="PS50005">
    <property type="entry name" value="TPR"/>
    <property type="match status" value="2"/>
</dbReference>
<feature type="repeat" description="TPR" evidence="4">
    <location>
        <begin position="114"/>
        <end position="147"/>
    </location>
</feature>
<dbReference type="PANTHER" id="PTHR43392">
    <property type="entry name" value="AAA-TYPE ATPASE FAMILY PROTEIN / ANKYRIN REPEAT FAMILY PROTEIN"/>
    <property type="match status" value="1"/>
</dbReference>
<feature type="domain" description="AAA+ ATPase" evidence="6">
    <location>
        <begin position="1439"/>
        <end position="1574"/>
    </location>
</feature>
<comment type="similarity">
    <text evidence="1">Belongs to the CbxX/CfxQ family.</text>
</comment>
<dbReference type="Gene3D" id="1.10.8.60">
    <property type="match status" value="4"/>
</dbReference>
<evidence type="ECO:0000256" key="3">
    <source>
        <dbReference type="ARBA" id="ARBA00022840"/>
    </source>
</evidence>
<dbReference type="Gene3D" id="3.40.50.300">
    <property type="entry name" value="P-loop containing nucleotide triphosphate hydrolases"/>
    <property type="match status" value="6"/>
</dbReference>
<dbReference type="InterPro" id="IPR019734">
    <property type="entry name" value="TPR_rpt"/>
</dbReference>
<protein>
    <submittedName>
        <fullName evidence="7">AAA family ATPase</fullName>
    </submittedName>
</protein>
<dbReference type="InterPro" id="IPR003593">
    <property type="entry name" value="AAA+_ATPase"/>
</dbReference>
<evidence type="ECO:0000256" key="4">
    <source>
        <dbReference type="PROSITE-ProRule" id="PRU00339"/>
    </source>
</evidence>
<keyword evidence="2" id="KW-0547">Nucleotide-binding</keyword>
<dbReference type="PANTHER" id="PTHR43392:SF2">
    <property type="entry name" value="AAA-TYPE ATPASE FAMILY PROTEIN _ ANKYRIN REPEAT FAMILY PROTEIN"/>
    <property type="match status" value="1"/>
</dbReference>
<name>A0AAW6YZH0_9BACI</name>
<dbReference type="SMART" id="SM00382">
    <property type="entry name" value="AAA"/>
    <property type="match status" value="5"/>
</dbReference>
<organism evidence="7 8">
    <name type="scientific">Bacillus pacificus</name>
    <dbReference type="NCBI Taxonomy" id="2026187"/>
    <lineage>
        <taxon>Bacteria</taxon>
        <taxon>Bacillati</taxon>
        <taxon>Bacillota</taxon>
        <taxon>Bacilli</taxon>
        <taxon>Bacillales</taxon>
        <taxon>Bacillaceae</taxon>
        <taxon>Bacillus</taxon>
        <taxon>Bacillus cereus group</taxon>
    </lineage>
</organism>
<comment type="caution">
    <text evidence="7">The sequence shown here is derived from an EMBL/GenBank/DDBJ whole genome shotgun (WGS) entry which is preliminary data.</text>
</comment>
<dbReference type="InterPro" id="IPR006597">
    <property type="entry name" value="Sel1-like"/>
</dbReference>
<feature type="repeat" description="TPR" evidence="4">
    <location>
        <begin position="46"/>
        <end position="79"/>
    </location>
</feature>
<dbReference type="Pfam" id="PF14559">
    <property type="entry name" value="TPR_19"/>
    <property type="match status" value="1"/>
</dbReference>
<feature type="domain" description="AAA+ ATPase" evidence="6">
    <location>
        <begin position="897"/>
        <end position="1032"/>
    </location>
</feature>
<dbReference type="CDD" id="cd00009">
    <property type="entry name" value="AAA"/>
    <property type="match status" value="5"/>
</dbReference>
<evidence type="ECO:0000313" key="8">
    <source>
        <dbReference type="Proteomes" id="UP001174229"/>
    </source>
</evidence>
<feature type="region of interest" description="Disordered" evidence="5">
    <location>
        <begin position="233"/>
        <end position="259"/>
    </location>
</feature>
<evidence type="ECO:0000256" key="5">
    <source>
        <dbReference type="SAM" id="MobiDB-lite"/>
    </source>
</evidence>
<dbReference type="InterPro" id="IPR027417">
    <property type="entry name" value="P-loop_NTPase"/>
</dbReference>
<dbReference type="Pfam" id="PF13432">
    <property type="entry name" value="TPR_16"/>
    <property type="match status" value="1"/>
</dbReference>
<dbReference type="SMART" id="SM00671">
    <property type="entry name" value="SEL1"/>
    <property type="match status" value="3"/>
</dbReference>
<keyword evidence="3" id="KW-0067">ATP-binding</keyword>
<dbReference type="Pfam" id="PF17866">
    <property type="entry name" value="AAA_lid_6"/>
    <property type="match status" value="5"/>
</dbReference>
<dbReference type="RefSeq" id="WP_262722235.1">
    <property type="nucleotide sequence ID" value="NZ_JAOPRG010000003.1"/>
</dbReference>
<dbReference type="SMART" id="SM00028">
    <property type="entry name" value="TPR"/>
    <property type="match status" value="4"/>
</dbReference>
<dbReference type="GO" id="GO:0016887">
    <property type="term" value="F:ATP hydrolysis activity"/>
    <property type="evidence" value="ECO:0007669"/>
    <property type="project" value="InterPro"/>
</dbReference>
<evidence type="ECO:0000313" key="7">
    <source>
        <dbReference type="EMBL" id="MDK7394775.1"/>
    </source>
</evidence>
<dbReference type="SUPFAM" id="SSF52540">
    <property type="entry name" value="P-loop containing nucleoside triphosphate hydrolases"/>
    <property type="match status" value="6"/>
</dbReference>
<gene>
    <name evidence="7" type="ORF">OWO78_25940</name>
</gene>
<evidence type="ECO:0000256" key="2">
    <source>
        <dbReference type="ARBA" id="ARBA00022741"/>
    </source>
</evidence>
<evidence type="ECO:0000259" key="6">
    <source>
        <dbReference type="SMART" id="SM00382"/>
    </source>
</evidence>
<feature type="domain" description="AAA+ ATPase" evidence="6">
    <location>
        <begin position="1710"/>
        <end position="1846"/>
    </location>
</feature>
<dbReference type="GO" id="GO:0005524">
    <property type="term" value="F:ATP binding"/>
    <property type="evidence" value="ECO:0007669"/>
    <property type="project" value="UniProtKB-KW"/>
</dbReference>
<feature type="domain" description="AAA+ ATPase" evidence="6">
    <location>
        <begin position="622"/>
        <end position="760"/>
    </location>
</feature>
<reference evidence="7" key="1">
    <citation type="submission" date="2022-11" db="EMBL/GenBank/DDBJ databases">
        <title>WGS-based characterization of Bacillus cereus isolated from food &amp; feed additives.</title>
        <authorList>
            <person name="Bogaerts B."/>
            <person name="Fraiture M.-A."/>
            <person name="Roosens N.H.C."/>
            <person name="De Keersmaecker S.C.J."/>
            <person name="Vanneste K."/>
        </authorList>
    </citation>
    <scope>NUCLEOTIDE SEQUENCE</scope>
    <source>
        <strain evidence="7">74.2</strain>
    </source>
</reference>